<dbReference type="PANTHER" id="PTHR43403:SF1">
    <property type="entry name" value="NAD-SPECIFIC GLUTAMATE DEHYDROGENASE"/>
    <property type="match status" value="1"/>
</dbReference>
<gene>
    <name evidence="2" type="ORF">RNC47_36410</name>
</gene>
<proteinExistence type="predicted"/>
<dbReference type="RefSeq" id="WP_311605149.1">
    <property type="nucleotide sequence ID" value="NZ_JAVREM010000231.1"/>
</dbReference>
<feature type="non-terminal residue" evidence="2">
    <location>
        <position position="159"/>
    </location>
</feature>
<protein>
    <submittedName>
        <fullName evidence="2">NAD-glutamate dehydrogenase</fullName>
    </submittedName>
</protein>
<name>A0ABU2M1X0_9ACTN</name>
<reference evidence="3" key="1">
    <citation type="submission" date="2023-07" db="EMBL/GenBank/DDBJ databases">
        <title>30 novel species of actinomycetes from the DSMZ collection.</title>
        <authorList>
            <person name="Nouioui I."/>
        </authorList>
    </citation>
    <scope>NUCLEOTIDE SEQUENCE [LARGE SCALE GENOMIC DNA]</scope>
    <source>
        <strain evidence="3">DSM 44918</strain>
    </source>
</reference>
<comment type="caution">
    <text evidence="2">The sequence shown here is derived from an EMBL/GenBank/DDBJ whole genome shotgun (WGS) entry which is preliminary data.</text>
</comment>
<dbReference type="InterPro" id="IPR007780">
    <property type="entry name" value="NAD_Glu_DH_bac"/>
</dbReference>
<dbReference type="Proteomes" id="UP001183420">
    <property type="component" value="Unassembled WGS sequence"/>
</dbReference>
<dbReference type="InterPro" id="IPR048381">
    <property type="entry name" value="GDH_C"/>
</dbReference>
<feature type="domain" description="NAD-specific glutamate dehydrogenase C-terminal" evidence="1">
    <location>
        <begin position="1"/>
        <end position="158"/>
    </location>
</feature>
<evidence type="ECO:0000313" key="2">
    <source>
        <dbReference type="EMBL" id="MDT0323794.1"/>
    </source>
</evidence>
<organism evidence="2 3">
    <name type="scientific">Streptomyces millisiae</name>
    <dbReference type="NCBI Taxonomy" id="3075542"/>
    <lineage>
        <taxon>Bacteria</taxon>
        <taxon>Bacillati</taxon>
        <taxon>Actinomycetota</taxon>
        <taxon>Actinomycetes</taxon>
        <taxon>Kitasatosporales</taxon>
        <taxon>Streptomycetaceae</taxon>
        <taxon>Streptomyces</taxon>
    </lineage>
</organism>
<evidence type="ECO:0000259" key="1">
    <source>
        <dbReference type="Pfam" id="PF21074"/>
    </source>
</evidence>
<dbReference type="Pfam" id="PF21074">
    <property type="entry name" value="GDH_C"/>
    <property type="match status" value="1"/>
</dbReference>
<accession>A0ABU2M1X0</accession>
<dbReference type="PANTHER" id="PTHR43403">
    <property type="entry name" value="NAD-SPECIFIC GLUTAMATE DEHYDROGENASE"/>
    <property type="match status" value="1"/>
</dbReference>
<dbReference type="EMBL" id="JAVREM010000231">
    <property type="protein sequence ID" value="MDT0323794.1"/>
    <property type="molecule type" value="Genomic_DNA"/>
</dbReference>
<keyword evidence="3" id="KW-1185">Reference proteome</keyword>
<sequence length="159" mass="17763">MTAPQLATLMAHVKLDLKAELLSGAMFDDPYFVALLNRYFPPTLRRQLGEPLPEHPLRREIITTSIVNRVLATSGLTFTFRLSEETGSAPADIVRAHAVASEVFDLDTLWSDIYAADLSPALTNAMIIEGRRLLDRAARWFVLNRPQPLDVDAEITLFS</sequence>
<evidence type="ECO:0000313" key="3">
    <source>
        <dbReference type="Proteomes" id="UP001183420"/>
    </source>
</evidence>